<reference evidence="1" key="1">
    <citation type="journal article" date="2023" name="Insect Mol. Biol.">
        <title>Genome sequencing provides insights into the evolution of gene families encoding plant cell wall-degrading enzymes in longhorned beetles.</title>
        <authorList>
            <person name="Shin N.R."/>
            <person name="Okamura Y."/>
            <person name="Kirsch R."/>
            <person name="Pauchet Y."/>
        </authorList>
    </citation>
    <scope>NUCLEOTIDE SEQUENCE</scope>
    <source>
        <strain evidence="1">RBIC_L_NR</strain>
    </source>
</reference>
<comment type="caution">
    <text evidence="1">The sequence shown here is derived from an EMBL/GenBank/DDBJ whole genome shotgun (WGS) entry which is preliminary data.</text>
</comment>
<feature type="non-terminal residue" evidence="1">
    <location>
        <position position="1"/>
    </location>
</feature>
<protein>
    <submittedName>
        <fullName evidence="1">Uncharacterized protein</fullName>
    </submittedName>
</protein>
<evidence type="ECO:0000313" key="2">
    <source>
        <dbReference type="Proteomes" id="UP001162156"/>
    </source>
</evidence>
<evidence type="ECO:0000313" key="1">
    <source>
        <dbReference type="EMBL" id="KAJ8968227.1"/>
    </source>
</evidence>
<dbReference type="Proteomes" id="UP001162156">
    <property type="component" value="Unassembled WGS sequence"/>
</dbReference>
<proteinExistence type="predicted"/>
<name>A0AAV8ZQK1_9CUCU</name>
<dbReference type="EMBL" id="JANEYF010000747">
    <property type="protein sequence ID" value="KAJ8968227.1"/>
    <property type="molecule type" value="Genomic_DNA"/>
</dbReference>
<gene>
    <name evidence="1" type="ORF">NQ314_002395</name>
</gene>
<keyword evidence="2" id="KW-1185">Reference proteome</keyword>
<sequence>SSIPPAERLAVTLRFLATGDSFKTVSFSYRLGHTTIREIVHSTCISIWKRLQPTEMPTPTEDMCRTIEKDFYEKWNFPNCVGAID</sequence>
<organism evidence="1 2">
    <name type="scientific">Rhamnusium bicolor</name>
    <dbReference type="NCBI Taxonomy" id="1586634"/>
    <lineage>
        <taxon>Eukaryota</taxon>
        <taxon>Metazoa</taxon>
        <taxon>Ecdysozoa</taxon>
        <taxon>Arthropoda</taxon>
        <taxon>Hexapoda</taxon>
        <taxon>Insecta</taxon>
        <taxon>Pterygota</taxon>
        <taxon>Neoptera</taxon>
        <taxon>Endopterygota</taxon>
        <taxon>Coleoptera</taxon>
        <taxon>Polyphaga</taxon>
        <taxon>Cucujiformia</taxon>
        <taxon>Chrysomeloidea</taxon>
        <taxon>Cerambycidae</taxon>
        <taxon>Lepturinae</taxon>
        <taxon>Rhagiini</taxon>
        <taxon>Rhamnusium</taxon>
    </lineage>
</organism>
<accession>A0AAV8ZQK1</accession>
<dbReference type="AlphaFoldDB" id="A0AAV8ZQK1"/>